<name>A0AAE1CRN5_9GAST</name>
<evidence type="ECO:0000313" key="1">
    <source>
        <dbReference type="EMBL" id="KAK3731113.1"/>
    </source>
</evidence>
<organism evidence="1 2">
    <name type="scientific">Elysia crispata</name>
    <name type="common">lettuce slug</name>
    <dbReference type="NCBI Taxonomy" id="231223"/>
    <lineage>
        <taxon>Eukaryota</taxon>
        <taxon>Metazoa</taxon>
        <taxon>Spiralia</taxon>
        <taxon>Lophotrochozoa</taxon>
        <taxon>Mollusca</taxon>
        <taxon>Gastropoda</taxon>
        <taxon>Heterobranchia</taxon>
        <taxon>Euthyneura</taxon>
        <taxon>Panpulmonata</taxon>
        <taxon>Sacoglossa</taxon>
        <taxon>Placobranchoidea</taxon>
        <taxon>Plakobranchidae</taxon>
        <taxon>Elysia</taxon>
    </lineage>
</organism>
<comment type="caution">
    <text evidence="1">The sequence shown here is derived from an EMBL/GenBank/DDBJ whole genome shotgun (WGS) entry which is preliminary data.</text>
</comment>
<accession>A0AAE1CRN5</accession>
<reference evidence="1" key="1">
    <citation type="journal article" date="2023" name="G3 (Bethesda)">
        <title>A reference genome for the long-term kleptoplast-retaining sea slug Elysia crispata morphotype clarki.</title>
        <authorList>
            <person name="Eastman K.E."/>
            <person name="Pendleton A.L."/>
            <person name="Shaikh M.A."/>
            <person name="Suttiyut T."/>
            <person name="Ogas R."/>
            <person name="Tomko P."/>
            <person name="Gavelis G."/>
            <person name="Widhalm J.R."/>
            <person name="Wisecaver J.H."/>
        </authorList>
    </citation>
    <scope>NUCLEOTIDE SEQUENCE</scope>
    <source>
        <strain evidence="1">ECLA1</strain>
    </source>
</reference>
<gene>
    <name evidence="1" type="ORF">RRG08_047808</name>
</gene>
<protein>
    <submittedName>
        <fullName evidence="1">Uncharacterized protein</fullName>
    </submittedName>
</protein>
<dbReference type="Proteomes" id="UP001283361">
    <property type="component" value="Unassembled WGS sequence"/>
</dbReference>
<dbReference type="EMBL" id="JAWDGP010007030">
    <property type="protein sequence ID" value="KAK3731113.1"/>
    <property type="molecule type" value="Genomic_DNA"/>
</dbReference>
<dbReference type="AlphaFoldDB" id="A0AAE1CRN5"/>
<keyword evidence="2" id="KW-1185">Reference proteome</keyword>
<proteinExistence type="predicted"/>
<sequence length="131" mass="15128">MDATTRRRKMGFEAQLEYLPLGWEPNKNKNSYIGNDVGVFLQLPNPSQHVWLMRSRVGGAQFPLLPAQPRDSRANYCKHQHKCQAASPHFLSYTISLIGHARRTHRKLVRISYQIPRKSPRFIPHHVSVSC</sequence>
<evidence type="ECO:0000313" key="2">
    <source>
        <dbReference type="Proteomes" id="UP001283361"/>
    </source>
</evidence>